<dbReference type="Proteomes" id="UP000049127">
    <property type="component" value="Unassembled WGS sequence"/>
</dbReference>
<dbReference type="Gene3D" id="1.10.1760.20">
    <property type="match status" value="1"/>
</dbReference>
<reference evidence="2 3" key="1">
    <citation type="submission" date="2015-01" db="EMBL/GenBank/DDBJ databases">
        <authorList>
            <person name="Aslett A.Martin."/>
            <person name="De Silva Nishadi"/>
        </authorList>
    </citation>
    <scope>NUCLEOTIDE SEQUENCE [LARGE SCALE GENOMIC DNA]</scope>
    <source>
        <strain evidence="2 3">R28058</strain>
    </source>
</reference>
<keyword evidence="1" id="KW-0812">Transmembrane</keyword>
<feature type="transmembrane region" description="Helical" evidence="1">
    <location>
        <begin position="107"/>
        <end position="132"/>
    </location>
</feature>
<protein>
    <submittedName>
        <fullName evidence="2">Substrate-specific component NiaX of predicted niacin ECF transporter</fullName>
    </submittedName>
</protein>
<evidence type="ECO:0000313" key="2">
    <source>
        <dbReference type="EMBL" id="CEQ03071.1"/>
    </source>
</evidence>
<feature type="transmembrane region" description="Helical" evidence="1">
    <location>
        <begin position="12"/>
        <end position="33"/>
    </location>
</feature>
<accession>A0A0C7Q3K5</accession>
<dbReference type="RefSeq" id="WP_077065829.1">
    <property type="nucleotide sequence ID" value="NZ_CDNF01000003.1"/>
</dbReference>
<gene>
    <name evidence="2" type="primary">niaX</name>
    <name evidence="2" type="ORF">R28058_08041</name>
</gene>
<keyword evidence="1" id="KW-0472">Membrane</keyword>
<evidence type="ECO:0000313" key="3">
    <source>
        <dbReference type="Proteomes" id="UP000049127"/>
    </source>
</evidence>
<evidence type="ECO:0000256" key="1">
    <source>
        <dbReference type="SAM" id="Phobius"/>
    </source>
</evidence>
<organism evidence="2 3">
    <name type="scientific">Paraclostridium sordellii</name>
    <name type="common">Clostridium sordellii</name>
    <dbReference type="NCBI Taxonomy" id="1505"/>
    <lineage>
        <taxon>Bacteria</taxon>
        <taxon>Bacillati</taxon>
        <taxon>Bacillota</taxon>
        <taxon>Clostridia</taxon>
        <taxon>Peptostreptococcales</taxon>
        <taxon>Peptostreptococcaceae</taxon>
        <taxon>Paraclostridium</taxon>
    </lineage>
</organism>
<dbReference type="AlphaFoldDB" id="A0A0C7Q3K5"/>
<proteinExistence type="predicted"/>
<feature type="transmembrane region" description="Helical" evidence="1">
    <location>
        <begin position="45"/>
        <end position="69"/>
    </location>
</feature>
<feature type="transmembrane region" description="Helical" evidence="1">
    <location>
        <begin position="75"/>
        <end position="95"/>
    </location>
</feature>
<feature type="transmembrane region" description="Helical" evidence="1">
    <location>
        <begin position="144"/>
        <end position="172"/>
    </location>
</feature>
<sequence length="191" mass="20788">MSRKTNTKSIVLSALLCALGIIIPMFSPIKLILEPASFTLASHVPIFIAMFISPSTATFVTLGATVGFLLGGFPIVVVFRALSHLIFVFIGSLYLKKHKNAIKSIKTSLGFSFIIGAIHALGEILVVLPFYFGNGLSSGYYEQGFITSVLMLVGIGTITHSMLDFGLSVYIWNLMPKEVRKINDIEQTIKA</sequence>
<keyword evidence="1" id="KW-1133">Transmembrane helix</keyword>
<name>A0A0C7Q3K5_PARSO</name>
<dbReference type="EMBL" id="CEKZ01000003">
    <property type="protein sequence ID" value="CEQ03071.1"/>
    <property type="molecule type" value="Genomic_DNA"/>
</dbReference>